<evidence type="ECO:0000256" key="3">
    <source>
        <dbReference type="ARBA" id="ARBA00004127"/>
    </source>
</evidence>
<dbReference type="GO" id="GO:0043687">
    <property type="term" value="P:post-translational protein modification"/>
    <property type="evidence" value="ECO:0007669"/>
    <property type="project" value="TreeGrafter"/>
</dbReference>
<dbReference type="GO" id="GO:0016020">
    <property type="term" value="C:membrane"/>
    <property type="evidence" value="ECO:0007669"/>
    <property type="project" value="InterPro"/>
</dbReference>
<feature type="transmembrane region" description="Helical" evidence="16">
    <location>
        <begin position="417"/>
        <end position="439"/>
    </location>
</feature>
<evidence type="ECO:0000256" key="15">
    <source>
        <dbReference type="ARBA" id="ARBA00048829"/>
    </source>
</evidence>
<evidence type="ECO:0000256" key="9">
    <source>
        <dbReference type="ARBA" id="ARBA00022692"/>
    </source>
</evidence>
<dbReference type="PANTHER" id="PTHR13872:SF1">
    <property type="entry name" value="DOLICHYL-DIPHOSPHOOLIGOSACCHARIDE--PROTEIN GLYCOSYLTRANSFERASE SUBUNIT STT3B"/>
    <property type="match status" value="1"/>
</dbReference>
<dbReference type="HOGENOM" id="CLU_009279_1_0_1"/>
<dbReference type="GeneID" id="25258905"/>
<keyword evidence="7" id="KW-0328">Glycosyltransferase</keyword>
<comment type="cofactor">
    <cofactor evidence="2">
        <name>Mg(2+)</name>
        <dbReference type="ChEBI" id="CHEBI:18420"/>
    </cofactor>
</comment>
<dbReference type="InterPro" id="IPR003674">
    <property type="entry name" value="Oligo_trans_STT3"/>
</dbReference>
<reference evidence="18 19" key="1">
    <citation type="submission" date="2014-04" db="EMBL/GenBank/DDBJ databases">
        <title>A new species of microsporidia sheds light on the evolution of extreme parasitism.</title>
        <authorList>
            <person name="Haag K.L."/>
            <person name="James T.Y."/>
            <person name="Larsson R."/>
            <person name="Schaer T.M."/>
            <person name="Refardt D."/>
            <person name="Pombert J.-F."/>
            <person name="Ebert D."/>
        </authorList>
    </citation>
    <scope>NUCLEOTIDE SEQUENCE [LARGE SCALE GENOMIC DNA]</scope>
    <source>
        <strain evidence="18 19">UGP3</strain>
        <tissue evidence="18">Spores</tissue>
    </source>
</reference>
<feature type="transmembrane region" description="Helical" evidence="16">
    <location>
        <begin position="383"/>
        <end position="405"/>
    </location>
</feature>
<evidence type="ECO:0000256" key="7">
    <source>
        <dbReference type="ARBA" id="ARBA00022676"/>
    </source>
</evidence>
<evidence type="ECO:0000256" key="12">
    <source>
        <dbReference type="ARBA" id="ARBA00022989"/>
    </source>
</evidence>
<feature type="transmembrane region" description="Helical" evidence="16">
    <location>
        <begin position="133"/>
        <end position="151"/>
    </location>
</feature>
<keyword evidence="13 16" id="KW-0472">Membrane</keyword>
<evidence type="ECO:0000256" key="1">
    <source>
        <dbReference type="ARBA" id="ARBA00001936"/>
    </source>
</evidence>
<evidence type="ECO:0000256" key="4">
    <source>
        <dbReference type="ARBA" id="ARBA00004922"/>
    </source>
</evidence>
<feature type="transmembrane region" description="Helical" evidence="16">
    <location>
        <begin position="163"/>
        <end position="179"/>
    </location>
</feature>
<organism evidence="18 19">
    <name type="scientific">Mitosporidium daphniae</name>
    <dbReference type="NCBI Taxonomy" id="1485682"/>
    <lineage>
        <taxon>Eukaryota</taxon>
        <taxon>Fungi</taxon>
        <taxon>Fungi incertae sedis</taxon>
        <taxon>Microsporidia</taxon>
        <taxon>Mitosporidium</taxon>
    </lineage>
</organism>
<dbReference type="RefSeq" id="XP_013238595.1">
    <property type="nucleotide sequence ID" value="XM_013383141.1"/>
</dbReference>
<dbReference type="AlphaFoldDB" id="A0A098VSU7"/>
<dbReference type="VEuPathDB" id="MicrosporidiaDB:DI09_1p180"/>
<evidence type="ECO:0000313" key="18">
    <source>
        <dbReference type="EMBL" id="KGG52168.1"/>
    </source>
</evidence>
<evidence type="ECO:0000256" key="10">
    <source>
        <dbReference type="ARBA" id="ARBA00022723"/>
    </source>
</evidence>
<comment type="caution">
    <text evidence="18">The sequence shown here is derived from an EMBL/GenBank/DDBJ whole genome shotgun (WGS) entry which is preliminary data.</text>
</comment>
<dbReference type="UniPathway" id="UPA00378"/>
<evidence type="ECO:0000256" key="2">
    <source>
        <dbReference type="ARBA" id="ARBA00001946"/>
    </source>
</evidence>
<feature type="transmembrane region" description="Helical" evidence="16">
    <location>
        <begin position="191"/>
        <end position="207"/>
    </location>
</feature>
<evidence type="ECO:0000256" key="6">
    <source>
        <dbReference type="ARBA" id="ARBA00012605"/>
    </source>
</evidence>
<keyword evidence="8 18" id="KW-0808">Transferase</keyword>
<keyword evidence="12 16" id="KW-1133">Transmembrane helix</keyword>
<comment type="subcellular location">
    <subcellularLocation>
        <location evidence="3">Endomembrane system</location>
        <topology evidence="3">Multi-pass membrane protein</topology>
    </subcellularLocation>
</comment>
<feature type="transmembrane region" description="Helical" evidence="16">
    <location>
        <begin position="213"/>
        <end position="236"/>
    </location>
</feature>
<evidence type="ECO:0000256" key="16">
    <source>
        <dbReference type="SAM" id="Phobius"/>
    </source>
</evidence>
<keyword evidence="19" id="KW-1185">Reference proteome</keyword>
<evidence type="ECO:0000256" key="13">
    <source>
        <dbReference type="ARBA" id="ARBA00023136"/>
    </source>
</evidence>
<feature type="transmembrane region" description="Helical" evidence="16">
    <location>
        <begin position="445"/>
        <end position="464"/>
    </location>
</feature>
<dbReference type="OrthoDB" id="10261066at2759"/>
<dbReference type="GO" id="GO:0046872">
    <property type="term" value="F:metal ion binding"/>
    <property type="evidence" value="ECO:0007669"/>
    <property type="project" value="UniProtKB-KW"/>
</dbReference>
<evidence type="ECO:0000256" key="5">
    <source>
        <dbReference type="ARBA" id="ARBA00010810"/>
    </source>
</evidence>
<proteinExistence type="inferred from homology"/>
<keyword evidence="10" id="KW-0479">Metal-binding</keyword>
<comment type="similarity">
    <text evidence="5">Belongs to the STT3 family.</text>
</comment>
<evidence type="ECO:0000256" key="11">
    <source>
        <dbReference type="ARBA" id="ARBA00022842"/>
    </source>
</evidence>
<comment type="catalytic activity">
    <reaction evidence="15">
        <text>a di-trans,poly-cis-dolichyl diphosphooligosaccharide + L-asparaginyl-[protein] = N(4)-(oligosaccharide-(1-&gt;4)-N-acetyl-beta-D-glucosaminyl-(1-&gt;4)-N-acetyl-beta-D-glucosaminyl)-L-asparaginyl-[protein] + a di-trans,poly-cis-dolichyl diphosphate + H(+)</text>
        <dbReference type="Rhea" id="RHEA:22980"/>
        <dbReference type="Rhea" id="RHEA-COMP:12804"/>
        <dbReference type="Rhea" id="RHEA-COMP:12805"/>
        <dbReference type="Rhea" id="RHEA-COMP:19506"/>
        <dbReference type="Rhea" id="RHEA-COMP:19509"/>
        <dbReference type="ChEBI" id="CHEBI:15378"/>
        <dbReference type="ChEBI" id="CHEBI:50347"/>
        <dbReference type="ChEBI" id="CHEBI:57497"/>
        <dbReference type="ChEBI" id="CHEBI:57570"/>
        <dbReference type="ChEBI" id="CHEBI:132529"/>
        <dbReference type="EC" id="2.4.99.18"/>
    </reaction>
</comment>
<dbReference type="EC" id="2.4.99.18" evidence="6"/>
<sequence>MSSVSVSSAPIQSSKFDVEKRVSITPGKKAELLYFLRIFILLLIGIVAVCSRLFSVIRFESIIHEFDPWFNYRATRYLVDNGWFSFLNWFDDTAWYPLGRVLGHTVFPGIMVTSALIHYLMNSILAIAIDIREVCVFLAPVFSAATAYVVYGLTLEIAPESPTSALLASMFMGVIPGYISRSVAGSYDNEAIAIFLLGATFLMWLRAVRRGSAAYGILAALSYFAMVASWGGYIFITNLIPLHALTLMAMGYYSSNLYIAYCTYYVLGTVLSMLIPFVGTYPLRASDHLGAIGVFGLMQLVSICTIISELFPENSPAREKVKKRLSLGIVGVALFVLFSIVFLSATGVISSWGGRFMSLWDTSYAKRHSPLIASVSEHQPTPWATFFLDLNLLMFAFPASIWLSLSPSSFKSLGKRIGYISVEGAAFLILYAVTGAYFAGVMIRLILTLAPIICIGGGIVFGGIQERMSTRLRRGTSYSLLLDGAVACVVMLSLFQFARHCTWATSTAYSSPSVVLSSTDHTGRMHIVDDFREAYYWIRKNTPARSKVFSWWDYGYQLAGFSERVTIVDNNTWNFTHIGLVGRAFALPEPSSYEILRELDVDYVLVIAGVASGFSGDDINKFLWMIKIAENELGPASMVSEEAFYGAGGQYRVDAAGASETIKSSLLYKLVYHGFDGQKDFARGGAILPNPISPLNSLEEVYSSERFIVRIFKVRPPDALGRSHVTARAFDRR</sequence>
<protein>
    <recommendedName>
        <fullName evidence="6">dolichyl-diphosphooligosaccharide--protein glycotransferase</fullName>
        <ecNumber evidence="6">2.4.99.18</ecNumber>
    </recommendedName>
</protein>
<comment type="pathway">
    <text evidence="4">Protein modification; protein glycosylation.</text>
</comment>
<keyword evidence="11" id="KW-0460">Magnesium</keyword>
<dbReference type="PANTHER" id="PTHR13872">
    <property type="entry name" value="DOLICHYL-DIPHOSPHOOLIGOSACCHARIDE--PROTEIN GLYCOSYLTRANSFERASE SUBUNIT"/>
    <property type="match status" value="1"/>
</dbReference>
<accession>A0A098VSU7</accession>
<keyword evidence="14" id="KW-0464">Manganese</keyword>
<feature type="transmembrane region" description="Helical" evidence="16">
    <location>
        <begin position="290"/>
        <end position="312"/>
    </location>
</feature>
<keyword evidence="9 16" id="KW-0812">Transmembrane</keyword>
<feature type="domain" description="Oligosaccharyl transferase STT3 N-terminal" evidence="17">
    <location>
        <begin position="35"/>
        <end position="455"/>
    </location>
</feature>
<evidence type="ECO:0000313" key="19">
    <source>
        <dbReference type="Proteomes" id="UP000029725"/>
    </source>
</evidence>
<dbReference type="GO" id="GO:0018279">
    <property type="term" value="P:protein N-linked glycosylation via asparagine"/>
    <property type="evidence" value="ECO:0007669"/>
    <property type="project" value="TreeGrafter"/>
</dbReference>
<dbReference type="EMBL" id="JMKJ01000111">
    <property type="protein sequence ID" value="KGG52168.1"/>
    <property type="molecule type" value="Genomic_DNA"/>
</dbReference>
<dbReference type="GO" id="GO:0004579">
    <property type="term" value="F:dolichyl-diphosphooligosaccharide-protein glycotransferase activity"/>
    <property type="evidence" value="ECO:0007669"/>
    <property type="project" value="UniProtKB-EC"/>
</dbReference>
<evidence type="ECO:0000256" key="8">
    <source>
        <dbReference type="ARBA" id="ARBA00022679"/>
    </source>
</evidence>
<feature type="transmembrane region" description="Helical" evidence="16">
    <location>
        <begin position="476"/>
        <end position="498"/>
    </location>
</feature>
<dbReference type="GO" id="GO:0012505">
    <property type="term" value="C:endomembrane system"/>
    <property type="evidence" value="ECO:0007669"/>
    <property type="project" value="UniProtKB-SubCell"/>
</dbReference>
<feature type="transmembrane region" description="Helical" evidence="16">
    <location>
        <begin position="324"/>
        <end position="349"/>
    </location>
</feature>
<dbReference type="Proteomes" id="UP000029725">
    <property type="component" value="Unassembled WGS sequence"/>
</dbReference>
<dbReference type="InterPro" id="IPR048307">
    <property type="entry name" value="STT3_N"/>
</dbReference>
<name>A0A098VSU7_9MICR</name>
<dbReference type="Gene3D" id="3.40.50.12610">
    <property type="match status" value="1"/>
</dbReference>
<gene>
    <name evidence="18" type="ORF">DI09_1p180</name>
</gene>
<evidence type="ECO:0000256" key="14">
    <source>
        <dbReference type="ARBA" id="ARBA00023211"/>
    </source>
</evidence>
<dbReference type="Pfam" id="PF02516">
    <property type="entry name" value="STT3"/>
    <property type="match status" value="1"/>
</dbReference>
<feature type="transmembrane region" description="Helical" evidence="16">
    <location>
        <begin position="257"/>
        <end position="278"/>
    </location>
</feature>
<feature type="transmembrane region" description="Helical" evidence="16">
    <location>
        <begin position="34"/>
        <end position="54"/>
    </location>
</feature>
<feature type="transmembrane region" description="Helical" evidence="16">
    <location>
        <begin position="101"/>
        <end position="121"/>
    </location>
</feature>
<evidence type="ECO:0000259" key="17">
    <source>
        <dbReference type="Pfam" id="PF02516"/>
    </source>
</evidence>
<comment type="cofactor">
    <cofactor evidence="1">
        <name>Mn(2+)</name>
        <dbReference type="ChEBI" id="CHEBI:29035"/>
    </cofactor>
</comment>